<accession>A0AA36MVJ3</accession>
<sequence>MEPEPEMREIRVVGFLGVSDYGLGQLETLIKRYTVAFATAKKKHTAHASGLDTKLEEKLCMVNRIPYLGSVDANSAELVARAGETDLVVIGGYDGILKKPFLEAPRHGVINTHLGLLPLNRGCCPTLWAQLHGLPQGYTTYLVGEAIDHGPSLDRYEAPASLGALRDDNRRVYDALAEAAVGRFAAALKRLESGKALKPCSGPEAYHKKGMPNDGWLSFFWTDEFLLRFSLALDFAPYLPGRTRQEHGDEIFLAILSSEAEPVPAAPAVVPGTVLEVIGQDDLTVKTTEAAVRCRLRKGPMPELGSVLASGRPESDAEGGCAHPIDADFSGKELPLHRYIISEVTAGKKTVRPARGAI</sequence>
<feature type="domain" description="Formyl transferase N-terminal" evidence="1">
    <location>
        <begin position="80"/>
        <end position="179"/>
    </location>
</feature>
<name>A0AA36MVJ3_9DINO</name>
<evidence type="ECO:0000313" key="3">
    <source>
        <dbReference type="Proteomes" id="UP001178507"/>
    </source>
</evidence>
<comment type="caution">
    <text evidence="2">The sequence shown here is derived from an EMBL/GenBank/DDBJ whole genome shotgun (WGS) entry which is preliminary data.</text>
</comment>
<dbReference type="InterPro" id="IPR002376">
    <property type="entry name" value="Formyl_transf_N"/>
</dbReference>
<dbReference type="EMBL" id="CAUJNA010000805">
    <property type="protein sequence ID" value="CAJ1381391.1"/>
    <property type="molecule type" value="Genomic_DNA"/>
</dbReference>
<keyword evidence="3" id="KW-1185">Reference proteome</keyword>
<dbReference type="Gene3D" id="3.40.50.12230">
    <property type="match status" value="1"/>
</dbReference>
<protein>
    <recommendedName>
        <fullName evidence="1">Formyl transferase N-terminal domain-containing protein</fullName>
    </recommendedName>
</protein>
<dbReference type="Pfam" id="PF00551">
    <property type="entry name" value="Formyl_trans_N"/>
    <property type="match status" value="1"/>
</dbReference>
<gene>
    <name evidence="2" type="ORF">EVOR1521_LOCUS9097</name>
</gene>
<evidence type="ECO:0000313" key="2">
    <source>
        <dbReference type="EMBL" id="CAJ1381391.1"/>
    </source>
</evidence>
<dbReference type="Proteomes" id="UP001178507">
    <property type="component" value="Unassembled WGS sequence"/>
</dbReference>
<proteinExistence type="predicted"/>
<dbReference type="InterPro" id="IPR036477">
    <property type="entry name" value="Formyl_transf_N_sf"/>
</dbReference>
<organism evidence="2 3">
    <name type="scientific">Effrenium voratum</name>
    <dbReference type="NCBI Taxonomy" id="2562239"/>
    <lineage>
        <taxon>Eukaryota</taxon>
        <taxon>Sar</taxon>
        <taxon>Alveolata</taxon>
        <taxon>Dinophyceae</taxon>
        <taxon>Suessiales</taxon>
        <taxon>Symbiodiniaceae</taxon>
        <taxon>Effrenium</taxon>
    </lineage>
</organism>
<dbReference type="AlphaFoldDB" id="A0AA36MVJ3"/>
<reference evidence="2" key="1">
    <citation type="submission" date="2023-08" db="EMBL/GenBank/DDBJ databases">
        <authorList>
            <person name="Chen Y."/>
            <person name="Shah S."/>
            <person name="Dougan E. K."/>
            <person name="Thang M."/>
            <person name="Chan C."/>
        </authorList>
    </citation>
    <scope>NUCLEOTIDE SEQUENCE</scope>
</reference>
<dbReference type="SUPFAM" id="SSF53328">
    <property type="entry name" value="Formyltransferase"/>
    <property type="match status" value="1"/>
</dbReference>
<evidence type="ECO:0000259" key="1">
    <source>
        <dbReference type="Pfam" id="PF00551"/>
    </source>
</evidence>